<dbReference type="KEGG" id="scac:106090976"/>
<accession>A0A1I8PJI0</accession>
<evidence type="ECO:0000313" key="3">
    <source>
        <dbReference type="Proteomes" id="UP000095300"/>
    </source>
</evidence>
<feature type="transmembrane region" description="Helical" evidence="1">
    <location>
        <begin position="102"/>
        <end position="124"/>
    </location>
</feature>
<dbReference type="Pfam" id="PF15860">
    <property type="entry name" value="DUF4728"/>
    <property type="match status" value="1"/>
</dbReference>
<name>A0A1I8PJI0_STOCA</name>
<dbReference type="AlphaFoldDB" id="A0A1I8PJI0"/>
<evidence type="ECO:0000313" key="2">
    <source>
        <dbReference type="EnsemblMetazoa" id="SCAU008631-PA"/>
    </source>
</evidence>
<dbReference type="InterPro" id="IPR031720">
    <property type="entry name" value="DUF4728"/>
</dbReference>
<keyword evidence="1" id="KW-0812">Transmembrane</keyword>
<keyword evidence="1" id="KW-0472">Membrane</keyword>
<protein>
    <submittedName>
        <fullName evidence="2">Uncharacterized protein</fullName>
    </submittedName>
</protein>
<keyword evidence="1" id="KW-1133">Transmembrane helix</keyword>
<feature type="transmembrane region" description="Helical" evidence="1">
    <location>
        <begin position="74"/>
        <end position="95"/>
    </location>
</feature>
<gene>
    <name evidence="2" type="primary">106090976</name>
</gene>
<dbReference type="Proteomes" id="UP000095300">
    <property type="component" value="Unassembled WGS sequence"/>
</dbReference>
<feature type="transmembrane region" description="Helical" evidence="1">
    <location>
        <begin position="7"/>
        <end position="26"/>
    </location>
</feature>
<dbReference type="EnsemblMetazoa" id="SCAU008631-RA">
    <property type="protein sequence ID" value="SCAU008631-PA"/>
    <property type="gene ID" value="SCAU008631"/>
</dbReference>
<keyword evidence="3" id="KW-1185">Reference proteome</keyword>
<organism evidence="2 3">
    <name type="scientific">Stomoxys calcitrans</name>
    <name type="common">Stable fly</name>
    <name type="synonym">Conops calcitrans</name>
    <dbReference type="NCBI Taxonomy" id="35570"/>
    <lineage>
        <taxon>Eukaryota</taxon>
        <taxon>Metazoa</taxon>
        <taxon>Ecdysozoa</taxon>
        <taxon>Arthropoda</taxon>
        <taxon>Hexapoda</taxon>
        <taxon>Insecta</taxon>
        <taxon>Pterygota</taxon>
        <taxon>Neoptera</taxon>
        <taxon>Endopterygota</taxon>
        <taxon>Diptera</taxon>
        <taxon>Brachycera</taxon>
        <taxon>Muscomorpha</taxon>
        <taxon>Muscoidea</taxon>
        <taxon>Muscidae</taxon>
        <taxon>Stomoxys</taxon>
    </lineage>
</organism>
<feature type="transmembrane region" description="Helical" evidence="1">
    <location>
        <begin position="136"/>
        <end position="153"/>
    </location>
</feature>
<reference evidence="2" key="1">
    <citation type="submission" date="2020-05" db="UniProtKB">
        <authorList>
            <consortium name="EnsemblMetazoa"/>
        </authorList>
    </citation>
    <scope>IDENTIFICATION</scope>
    <source>
        <strain evidence="2">USDA</strain>
    </source>
</reference>
<evidence type="ECO:0000256" key="1">
    <source>
        <dbReference type="SAM" id="Phobius"/>
    </source>
</evidence>
<dbReference type="VEuPathDB" id="VectorBase:SCAU008631"/>
<sequence>MAGSKWPFFIAGFSIFFFSLSSLYYIGGLMGLYNFIEDIFDADDNDNSTTTDPDMAAPDGDELKSLSRVQIAEYTLELVMDITILAASIFLYVGLKKKIANFISPWLVISFLHVVVGSVWQFVMETDDDDSFMEEALNLFIEVFVSGMWYPIYKQYKAIRNPKAVIQPTHQCYATGTFGCHKTATAPIEV</sequence>
<proteinExistence type="predicted"/>